<dbReference type="Gene3D" id="1.25.40.10">
    <property type="entry name" value="Tetratricopeptide repeat domain"/>
    <property type="match status" value="1"/>
</dbReference>
<keyword evidence="1" id="KW-0802">TPR repeat</keyword>
<reference evidence="3" key="1">
    <citation type="submission" date="2011-07" db="EMBL/GenBank/DDBJ databases">
        <authorList>
            <person name="Stanhope M.J."/>
            <person name="Durkin A.S."/>
            <person name="Hostetler J."/>
            <person name="Kim M."/>
            <person name="Radune D."/>
            <person name="Singh I."/>
            <person name="Town C.D."/>
        </authorList>
    </citation>
    <scope>NUCLEOTIDE SEQUENCE [LARGE SCALE GENOMIC DNA]</scope>
    <source>
        <strain evidence="3">HS-6</strain>
    </source>
</reference>
<gene>
    <name evidence="3" type="ORF">STRCR_0190</name>
</gene>
<evidence type="ECO:0000256" key="2">
    <source>
        <dbReference type="SAM" id="MobiDB-lite"/>
    </source>
</evidence>
<dbReference type="InterPro" id="IPR019734">
    <property type="entry name" value="TPR_rpt"/>
</dbReference>
<sequence length="87" mass="10069">MFKFLKKTTKPSSESQTAPPKYSEEELKKFKQELENLLQVKEEHLEDAQYFEKLGLLYAQVSQEEDAIKNLEKSLSIKLSMGTVIKS</sequence>
<dbReference type="PROSITE" id="PS50005">
    <property type="entry name" value="TPR"/>
    <property type="match status" value="1"/>
</dbReference>
<dbReference type="InterPro" id="IPR011990">
    <property type="entry name" value="TPR-like_helical_dom_sf"/>
</dbReference>
<dbReference type="STRING" id="873449.STRCR_0190"/>
<evidence type="ECO:0000313" key="4">
    <source>
        <dbReference type="Proteomes" id="UP000004322"/>
    </source>
</evidence>
<protein>
    <recommendedName>
        <fullName evidence="5">Tetratricopeptide repeat protein</fullName>
    </recommendedName>
</protein>
<evidence type="ECO:0000313" key="3">
    <source>
        <dbReference type="EMBL" id="EHI73559.1"/>
    </source>
</evidence>
<evidence type="ECO:0000256" key="1">
    <source>
        <dbReference type="PROSITE-ProRule" id="PRU00339"/>
    </source>
</evidence>
<accession>G5JNN4</accession>
<proteinExistence type="predicted"/>
<dbReference type="Proteomes" id="UP000004322">
    <property type="component" value="Unassembled WGS sequence"/>
</dbReference>
<feature type="region of interest" description="Disordered" evidence="2">
    <location>
        <begin position="1"/>
        <end position="24"/>
    </location>
</feature>
<dbReference type="AlphaFoldDB" id="G5JNN4"/>
<comment type="caution">
    <text evidence="3">The sequence shown here is derived from an EMBL/GenBank/DDBJ whole genome shotgun (WGS) entry which is preliminary data.</text>
</comment>
<organism evidence="3 4">
    <name type="scientific">Streptococcus criceti HS-6</name>
    <dbReference type="NCBI Taxonomy" id="873449"/>
    <lineage>
        <taxon>Bacteria</taxon>
        <taxon>Bacillati</taxon>
        <taxon>Bacillota</taxon>
        <taxon>Bacilli</taxon>
        <taxon>Lactobacillales</taxon>
        <taxon>Streptococcaceae</taxon>
        <taxon>Streptococcus</taxon>
    </lineage>
</organism>
<feature type="repeat" description="TPR" evidence="1">
    <location>
        <begin position="48"/>
        <end position="81"/>
    </location>
</feature>
<evidence type="ECO:0008006" key="5">
    <source>
        <dbReference type="Google" id="ProtNLM"/>
    </source>
</evidence>
<keyword evidence="4" id="KW-1185">Reference proteome</keyword>
<dbReference type="EMBL" id="AEUV02000002">
    <property type="protein sequence ID" value="EHI73559.1"/>
    <property type="molecule type" value="Genomic_DNA"/>
</dbReference>
<name>G5JNN4_STRCG</name>